<dbReference type="Proteomes" id="UP000053235">
    <property type="component" value="Unassembled WGS sequence"/>
</dbReference>
<protein>
    <submittedName>
        <fullName evidence="1">Uncharacterized protein</fullName>
    </submittedName>
</protein>
<dbReference type="AlphaFoldDB" id="A0A0M7AR88"/>
<organism evidence="1 2">
    <name type="scientific">Roseibium alexandrii</name>
    <dbReference type="NCBI Taxonomy" id="388408"/>
    <lineage>
        <taxon>Bacteria</taxon>
        <taxon>Pseudomonadati</taxon>
        <taxon>Pseudomonadota</taxon>
        <taxon>Alphaproteobacteria</taxon>
        <taxon>Hyphomicrobiales</taxon>
        <taxon>Stappiaceae</taxon>
        <taxon>Roseibium</taxon>
    </lineage>
</organism>
<proteinExistence type="predicted"/>
<dbReference type="STRING" id="388408.LAX5112_04988"/>
<gene>
    <name evidence="1" type="ORF">LAX5112_04988</name>
</gene>
<dbReference type="EMBL" id="CXWD01000038">
    <property type="protein sequence ID" value="CTQ77638.1"/>
    <property type="molecule type" value="Genomic_DNA"/>
</dbReference>
<name>A0A0M7AR88_9HYPH</name>
<evidence type="ECO:0000313" key="2">
    <source>
        <dbReference type="Proteomes" id="UP000053235"/>
    </source>
</evidence>
<evidence type="ECO:0000313" key="1">
    <source>
        <dbReference type="EMBL" id="CTQ77638.1"/>
    </source>
</evidence>
<sequence>MRGPCVKSTLRGKIVQFTVACADTKFVSNIDNDFYSGELRFNKGKNGVHLNYLHRAGQSGEICPGHMV</sequence>
<reference evidence="2" key="1">
    <citation type="submission" date="2015-07" db="EMBL/GenBank/DDBJ databases">
        <authorList>
            <person name="Rodrigo-Torres Lidia"/>
            <person name="Arahal R.David."/>
        </authorList>
    </citation>
    <scope>NUCLEOTIDE SEQUENCE [LARGE SCALE GENOMIC DNA]</scope>
    <source>
        <strain evidence="2">CECT 5112</strain>
    </source>
</reference>
<accession>A0A0M7AR88</accession>
<keyword evidence="2" id="KW-1185">Reference proteome</keyword>